<feature type="compositionally biased region" description="Basic and acidic residues" evidence="8">
    <location>
        <begin position="206"/>
        <end position="240"/>
    </location>
</feature>
<protein>
    <submittedName>
        <fullName evidence="11">Chemotaxis protein MotB</fullName>
    </submittedName>
</protein>
<dbReference type="SUPFAM" id="SSF103088">
    <property type="entry name" value="OmpA-like"/>
    <property type="match status" value="1"/>
</dbReference>
<feature type="compositionally biased region" description="Polar residues" evidence="8">
    <location>
        <begin position="174"/>
        <end position="193"/>
    </location>
</feature>
<evidence type="ECO:0000313" key="11">
    <source>
        <dbReference type="EMBL" id="SJZ81954.1"/>
    </source>
</evidence>
<accession>A0A1T4NRX9</accession>
<evidence type="ECO:0000256" key="6">
    <source>
        <dbReference type="ARBA" id="ARBA00023136"/>
    </source>
</evidence>
<dbReference type="AlphaFoldDB" id="A0A1T4NRX9"/>
<evidence type="ECO:0000256" key="9">
    <source>
        <dbReference type="SAM" id="Phobius"/>
    </source>
</evidence>
<dbReference type="Pfam" id="PF13677">
    <property type="entry name" value="MotB_plug"/>
    <property type="match status" value="1"/>
</dbReference>
<dbReference type="PROSITE" id="PS51123">
    <property type="entry name" value="OMPA_2"/>
    <property type="match status" value="1"/>
</dbReference>
<dbReference type="CDD" id="cd07185">
    <property type="entry name" value="OmpA_C-like"/>
    <property type="match status" value="1"/>
</dbReference>
<dbReference type="InterPro" id="IPR006665">
    <property type="entry name" value="OmpA-like"/>
</dbReference>
<dbReference type="Gene3D" id="3.30.1330.60">
    <property type="entry name" value="OmpA-like domain"/>
    <property type="match status" value="1"/>
</dbReference>
<comment type="subcellular location">
    <subcellularLocation>
        <location evidence="1">Cell membrane</location>
        <topology evidence="1">Single-pass membrane protein</topology>
    </subcellularLocation>
</comment>
<keyword evidence="6 7" id="KW-0472">Membrane</keyword>
<dbReference type="Proteomes" id="UP000190135">
    <property type="component" value="Unassembled WGS sequence"/>
</dbReference>
<dbReference type="RefSeq" id="WP_078707267.1">
    <property type="nucleotide sequence ID" value="NZ_FUXL01000003.1"/>
</dbReference>
<evidence type="ECO:0000256" key="5">
    <source>
        <dbReference type="ARBA" id="ARBA00022989"/>
    </source>
</evidence>
<feature type="domain" description="OmpA-like" evidence="10">
    <location>
        <begin position="268"/>
        <end position="387"/>
    </location>
</feature>
<proteinExistence type="inferred from homology"/>
<keyword evidence="5 9" id="KW-1133">Transmembrane helix</keyword>
<comment type="similarity">
    <text evidence="2">Belongs to the MotB family.</text>
</comment>
<evidence type="ECO:0000256" key="8">
    <source>
        <dbReference type="SAM" id="MobiDB-lite"/>
    </source>
</evidence>
<keyword evidence="4 9" id="KW-0812">Transmembrane</keyword>
<dbReference type="Pfam" id="PF00691">
    <property type="entry name" value="OmpA"/>
    <property type="match status" value="1"/>
</dbReference>
<evidence type="ECO:0000259" key="10">
    <source>
        <dbReference type="PROSITE" id="PS51123"/>
    </source>
</evidence>
<organism evidence="11 12">
    <name type="scientific">Consotaella salsifontis</name>
    <dbReference type="NCBI Taxonomy" id="1365950"/>
    <lineage>
        <taxon>Bacteria</taxon>
        <taxon>Pseudomonadati</taxon>
        <taxon>Pseudomonadota</taxon>
        <taxon>Alphaproteobacteria</taxon>
        <taxon>Hyphomicrobiales</taxon>
        <taxon>Aurantimonadaceae</taxon>
        <taxon>Consotaella</taxon>
    </lineage>
</organism>
<dbReference type="STRING" id="1365950.SAMN05428963_103155"/>
<keyword evidence="12" id="KW-1185">Reference proteome</keyword>
<evidence type="ECO:0000256" key="3">
    <source>
        <dbReference type="ARBA" id="ARBA00022475"/>
    </source>
</evidence>
<feature type="region of interest" description="Disordered" evidence="8">
    <location>
        <begin position="74"/>
        <end position="121"/>
    </location>
</feature>
<evidence type="ECO:0000256" key="7">
    <source>
        <dbReference type="PROSITE-ProRule" id="PRU00473"/>
    </source>
</evidence>
<evidence type="ECO:0000256" key="4">
    <source>
        <dbReference type="ARBA" id="ARBA00022692"/>
    </source>
</evidence>
<dbReference type="PANTHER" id="PTHR30329">
    <property type="entry name" value="STATOR ELEMENT OF FLAGELLAR MOTOR COMPLEX"/>
    <property type="match status" value="1"/>
</dbReference>
<name>A0A1T4NRX9_9HYPH</name>
<evidence type="ECO:0000256" key="1">
    <source>
        <dbReference type="ARBA" id="ARBA00004162"/>
    </source>
</evidence>
<sequence>MSETNPHAGHGEIIIVKRGHDDHEEHHGGVWKIAFADFMTAMMAFFLVMWLTNASDDATKKQIAQYFNPIKLNDATPSARGLKDGNAGEEIPVPERGAGNADASGEGSGKPVAGPEKGGDAEAIFSDPYAVLAEIAAEGGPGTGEKLGAEGQPNGNGMPGLNGGEAYRDPFDPSSWQLQPNAVASAKPGTTQVAPPEFKTTVVVKDPPKPSDKPDTAEKTADAESKADKPKDEAAKQEQLKQDLEKQIAEIAPGLPANVQVSQGNGGVIVSIADEGNSGMFEIGSAKPTAATINMMAEIARILSTRKGSISLRGYTDGRQYKDGASYDNWRLSTDRAQMAYYMLVRGGLDENRVKSIEGFADRNLKVPDNPEAAANRRIEILLTETPA</sequence>
<feature type="region of interest" description="Disordered" evidence="8">
    <location>
        <begin position="141"/>
        <end position="240"/>
    </location>
</feature>
<dbReference type="InterPro" id="IPR036737">
    <property type="entry name" value="OmpA-like_sf"/>
</dbReference>
<reference evidence="12" key="1">
    <citation type="submission" date="2017-02" db="EMBL/GenBank/DDBJ databases">
        <authorList>
            <person name="Varghese N."/>
            <person name="Submissions S."/>
        </authorList>
    </citation>
    <scope>NUCLEOTIDE SEQUENCE [LARGE SCALE GENOMIC DNA]</scope>
    <source>
        <strain evidence="12">USBA 369</strain>
    </source>
</reference>
<dbReference type="OrthoDB" id="7170686at2"/>
<gene>
    <name evidence="11" type="ORF">SAMN05428963_103155</name>
</gene>
<dbReference type="InterPro" id="IPR050330">
    <property type="entry name" value="Bact_OuterMem_StrucFunc"/>
</dbReference>
<evidence type="ECO:0000313" key="12">
    <source>
        <dbReference type="Proteomes" id="UP000190135"/>
    </source>
</evidence>
<feature type="transmembrane region" description="Helical" evidence="9">
    <location>
        <begin position="30"/>
        <end position="51"/>
    </location>
</feature>
<dbReference type="EMBL" id="FUXL01000003">
    <property type="protein sequence ID" value="SJZ81954.1"/>
    <property type="molecule type" value="Genomic_DNA"/>
</dbReference>
<evidence type="ECO:0000256" key="2">
    <source>
        <dbReference type="ARBA" id="ARBA00008914"/>
    </source>
</evidence>
<dbReference type="PANTHER" id="PTHR30329:SF21">
    <property type="entry name" value="LIPOPROTEIN YIAD-RELATED"/>
    <property type="match status" value="1"/>
</dbReference>
<dbReference type="InterPro" id="IPR025713">
    <property type="entry name" value="MotB-like_N_dom"/>
</dbReference>
<keyword evidence="3" id="KW-1003">Cell membrane</keyword>
<dbReference type="GO" id="GO:0005886">
    <property type="term" value="C:plasma membrane"/>
    <property type="evidence" value="ECO:0007669"/>
    <property type="project" value="UniProtKB-SubCell"/>
</dbReference>